<evidence type="ECO:0000313" key="2">
    <source>
        <dbReference type="EMBL" id="CAF1430747.1"/>
    </source>
</evidence>
<organism evidence="2 3">
    <name type="scientific">Adineta ricciae</name>
    <name type="common">Rotifer</name>
    <dbReference type="NCBI Taxonomy" id="249248"/>
    <lineage>
        <taxon>Eukaryota</taxon>
        <taxon>Metazoa</taxon>
        <taxon>Spiralia</taxon>
        <taxon>Gnathifera</taxon>
        <taxon>Rotifera</taxon>
        <taxon>Eurotatoria</taxon>
        <taxon>Bdelloidea</taxon>
        <taxon>Adinetida</taxon>
        <taxon>Adinetidae</taxon>
        <taxon>Adineta</taxon>
    </lineage>
</organism>
<accession>A0A815NE52</accession>
<reference evidence="2" key="1">
    <citation type="submission" date="2021-02" db="EMBL/GenBank/DDBJ databases">
        <authorList>
            <person name="Nowell W R."/>
        </authorList>
    </citation>
    <scope>NUCLEOTIDE SEQUENCE</scope>
</reference>
<feature type="transmembrane region" description="Helical" evidence="1">
    <location>
        <begin position="105"/>
        <end position="122"/>
    </location>
</feature>
<name>A0A815NE52_ADIRI</name>
<keyword evidence="1" id="KW-0812">Transmembrane</keyword>
<comment type="caution">
    <text evidence="2">The sequence shown here is derived from an EMBL/GenBank/DDBJ whole genome shotgun (WGS) entry which is preliminary data.</text>
</comment>
<dbReference type="EMBL" id="CAJNOJ010000393">
    <property type="protein sequence ID" value="CAF1430747.1"/>
    <property type="molecule type" value="Genomic_DNA"/>
</dbReference>
<dbReference type="OrthoDB" id="10479790at2759"/>
<feature type="transmembrane region" description="Helical" evidence="1">
    <location>
        <begin position="73"/>
        <end position="93"/>
    </location>
</feature>
<dbReference type="Proteomes" id="UP000663852">
    <property type="component" value="Unassembled WGS sequence"/>
</dbReference>
<evidence type="ECO:0000256" key="1">
    <source>
        <dbReference type="SAM" id="Phobius"/>
    </source>
</evidence>
<sequence>MWDNVGIESVKLITAELPNLIKQLNVSARVFGADSAEIIKIVLSELVKQLPHVTKLFGTGAIQAILRDPYVKLFLVSLTIYQVYKTLFIIQQLDYNALCRNVRKFVIYPAISVVCLWIVCWLKRRFRNRK</sequence>
<keyword evidence="1" id="KW-1133">Transmembrane helix</keyword>
<protein>
    <submittedName>
        <fullName evidence="2">Uncharacterized protein</fullName>
    </submittedName>
</protein>
<proteinExistence type="predicted"/>
<dbReference type="AlphaFoldDB" id="A0A815NE52"/>
<evidence type="ECO:0000313" key="3">
    <source>
        <dbReference type="Proteomes" id="UP000663852"/>
    </source>
</evidence>
<keyword evidence="1" id="KW-0472">Membrane</keyword>
<gene>
    <name evidence="2" type="ORF">EDS130_LOCUS38185</name>
</gene>